<dbReference type="Gene3D" id="2.40.128.110">
    <property type="entry name" value="Lipid/polyisoprenoid-binding, YceI-like"/>
    <property type="match status" value="1"/>
</dbReference>
<keyword evidence="1" id="KW-0732">Signal</keyword>
<evidence type="ECO:0000313" key="4">
    <source>
        <dbReference type="Proteomes" id="UP000460298"/>
    </source>
</evidence>
<feature type="chain" id="PRO_5032281440" evidence="1">
    <location>
        <begin position="24"/>
        <end position="185"/>
    </location>
</feature>
<dbReference type="EMBL" id="WBUI01000001">
    <property type="protein sequence ID" value="KAB2935185.1"/>
    <property type="molecule type" value="Genomic_DNA"/>
</dbReference>
<evidence type="ECO:0000313" key="3">
    <source>
        <dbReference type="EMBL" id="KAB2935185.1"/>
    </source>
</evidence>
<dbReference type="AlphaFoldDB" id="A0A833H4S1"/>
<evidence type="ECO:0000256" key="1">
    <source>
        <dbReference type="SAM" id="SignalP"/>
    </source>
</evidence>
<dbReference type="Pfam" id="PF04264">
    <property type="entry name" value="YceI"/>
    <property type="match status" value="1"/>
</dbReference>
<feature type="domain" description="Lipid/polyisoprenoid-binding YceI-like" evidence="2">
    <location>
        <begin position="27"/>
        <end position="184"/>
    </location>
</feature>
<organism evidence="3 4">
    <name type="scientific">Leptonema illini</name>
    <dbReference type="NCBI Taxonomy" id="183"/>
    <lineage>
        <taxon>Bacteria</taxon>
        <taxon>Pseudomonadati</taxon>
        <taxon>Spirochaetota</taxon>
        <taxon>Spirochaetia</taxon>
        <taxon>Leptospirales</taxon>
        <taxon>Leptospiraceae</taxon>
        <taxon>Leptonema</taxon>
    </lineage>
</organism>
<gene>
    <name evidence="3" type="ORF">F9K24_00220</name>
</gene>
<dbReference type="SUPFAM" id="SSF101874">
    <property type="entry name" value="YceI-like"/>
    <property type="match status" value="1"/>
</dbReference>
<feature type="signal peptide" evidence="1">
    <location>
        <begin position="1"/>
        <end position="23"/>
    </location>
</feature>
<dbReference type="SMART" id="SM00867">
    <property type="entry name" value="YceI"/>
    <property type="match status" value="1"/>
</dbReference>
<dbReference type="InterPro" id="IPR007372">
    <property type="entry name" value="Lipid/polyisoprenoid-bd_YceI"/>
</dbReference>
<dbReference type="Proteomes" id="UP000460298">
    <property type="component" value="Unassembled WGS sequence"/>
</dbReference>
<protein>
    <submittedName>
        <fullName evidence="3">YceI family protein</fullName>
    </submittedName>
</protein>
<evidence type="ECO:0000259" key="2">
    <source>
        <dbReference type="SMART" id="SM00867"/>
    </source>
</evidence>
<dbReference type="PANTHER" id="PTHR34406:SF1">
    <property type="entry name" value="PROTEIN YCEI"/>
    <property type="match status" value="1"/>
</dbReference>
<dbReference type="PANTHER" id="PTHR34406">
    <property type="entry name" value="PROTEIN YCEI"/>
    <property type="match status" value="1"/>
</dbReference>
<dbReference type="InterPro" id="IPR036761">
    <property type="entry name" value="TTHA0802/YceI-like_sf"/>
</dbReference>
<sequence length="185" mass="20920">MKPMKFARILPAFFLIVSAPLMAQTPIFKLDPASTVKFHVQATLENVTGSFHTIELESIEFNGRPESLKGRLAVLIDSLETGKTKRDSHLKEADFFDVQKYPKAYVDVLGISEDDGDYYVHFALEIRGIRKEYQEPIQLKADWMGVQAKGTVVVNRKDFGVNGNILTNTIINDEVTLEYNIVLVR</sequence>
<proteinExistence type="predicted"/>
<reference evidence="3 4" key="1">
    <citation type="submission" date="2019-10" db="EMBL/GenBank/DDBJ databases">
        <title>Extracellular Electron Transfer in a Candidatus Methanoperedens spp. Enrichment Culture.</title>
        <authorList>
            <person name="Berger S."/>
            <person name="Rangel Shaw D."/>
            <person name="Berben T."/>
            <person name="In 'T Zandt M."/>
            <person name="Frank J."/>
            <person name="Reimann J."/>
            <person name="Jetten M.S.M."/>
            <person name="Welte C.U."/>
        </authorList>
    </citation>
    <scope>NUCLEOTIDE SEQUENCE [LARGE SCALE GENOMIC DNA]</scope>
    <source>
        <strain evidence="3">SB12</strain>
    </source>
</reference>
<name>A0A833H4S1_9LEPT</name>
<comment type="caution">
    <text evidence="3">The sequence shown here is derived from an EMBL/GenBank/DDBJ whole genome shotgun (WGS) entry which is preliminary data.</text>
</comment>
<accession>A0A833H4S1</accession>